<feature type="transmembrane region" description="Helical" evidence="1">
    <location>
        <begin position="107"/>
        <end position="126"/>
    </location>
</feature>
<feature type="transmembrane region" description="Helical" evidence="1">
    <location>
        <begin position="69"/>
        <end position="92"/>
    </location>
</feature>
<dbReference type="AlphaFoldDB" id="A0AAP7DEJ8"/>
<reference evidence="2 3" key="1">
    <citation type="submission" date="2019-09" db="EMBL/GenBank/DDBJ databases">
        <title>Draft genome sequencing and comparative genomics of hatchery-associated Vibrios.</title>
        <authorList>
            <person name="Kehlet-Delgado H."/>
            <person name="Mueller R.S."/>
        </authorList>
    </citation>
    <scope>NUCLEOTIDE SEQUENCE [LARGE SCALE GENOMIC DNA]</scope>
    <source>
        <strain evidence="2 3">09-121-3</strain>
    </source>
</reference>
<protein>
    <submittedName>
        <fullName evidence="2">Uncharacterized protein</fullName>
    </submittedName>
</protein>
<evidence type="ECO:0000313" key="3">
    <source>
        <dbReference type="Proteomes" id="UP000576645"/>
    </source>
</evidence>
<feature type="transmembrane region" description="Helical" evidence="1">
    <location>
        <begin position="7"/>
        <end position="26"/>
    </location>
</feature>
<comment type="caution">
    <text evidence="2">The sequence shown here is derived from an EMBL/GenBank/DDBJ whole genome shotgun (WGS) entry which is preliminary data.</text>
</comment>
<evidence type="ECO:0000313" key="2">
    <source>
        <dbReference type="EMBL" id="NOJ25253.1"/>
    </source>
</evidence>
<keyword evidence="1" id="KW-0472">Membrane</keyword>
<dbReference type="EMBL" id="VTXP01000015">
    <property type="protein sequence ID" value="NOJ25253.1"/>
    <property type="molecule type" value="Genomic_DNA"/>
</dbReference>
<evidence type="ECO:0000256" key="1">
    <source>
        <dbReference type="SAM" id="Phobius"/>
    </source>
</evidence>
<proteinExistence type="predicted"/>
<dbReference type="RefSeq" id="WP_171353749.1">
    <property type="nucleotide sequence ID" value="NZ_VTXP01000015.1"/>
</dbReference>
<gene>
    <name evidence="2" type="ORF">F0238_21240</name>
</gene>
<keyword evidence="1" id="KW-0812">Transmembrane</keyword>
<organism evidence="2 3">
    <name type="scientific">Vibrio coralliilyticus</name>
    <dbReference type="NCBI Taxonomy" id="190893"/>
    <lineage>
        <taxon>Bacteria</taxon>
        <taxon>Pseudomonadati</taxon>
        <taxon>Pseudomonadota</taxon>
        <taxon>Gammaproteobacteria</taxon>
        <taxon>Vibrionales</taxon>
        <taxon>Vibrionaceae</taxon>
        <taxon>Vibrio</taxon>
    </lineage>
</organism>
<accession>A0AAP7DEJ8</accession>
<feature type="transmembrane region" description="Helical" evidence="1">
    <location>
        <begin position="38"/>
        <end position="57"/>
    </location>
</feature>
<sequence>MKNLIKFSNVTFLCLAIGIIGGLGVATFSDGLERIQASYYTTAIVWAVIICFFVRFIELKKGRKVRSEVLTERVGIATISVFVVPCSFSILFTDSHAKQLLVEHPHLGNTITLIMFISIIMIPLFGETTNRK</sequence>
<name>A0AAP7DEJ8_9VIBR</name>
<dbReference type="Proteomes" id="UP000576645">
    <property type="component" value="Unassembled WGS sequence"/>
</dbReference>
<keyword evidence="1" id="KW-1133">Transmembrane helix</keyword>